<feature type="repeat" description="WD" evidence="8">
    <location>
        <begin position="243"/>
        <end position="278"/>
    </location>
</feature>
<comment type="similarity">
    <text evidence="5">Belongs to the DPH7 family.</text>
</comment>
<keyword evidence="3" id="KW-0677">Repeat</keyword>
<evidence type="ECO:0000256" key="7">
    <source>
        <dbReference type="ARBA" id="ARBA00047551"/>
    </source>
</evidence>
<dbReference type="Gene3D" id="2.130.10.10">
    <property type="entry name" value="YVTN repeat-like/Quinoprotein amine dehydrogenase"/>
    <property type="match status" value="1"/>
</dbReference>
<reference evidence="9" key="1">
    <citation type="submission" date="2021-10" db="EMBL/GenBank/DDBJ databases">
        <title>Tropical sea cucumber genome reveals ecological adaptation and Cuvierian tubules defense mechanism.</title>
        <authorList>
            <person name="Chen T."/>
        </authorList>
    </citation>
    <scope>NUCLEOTIDE SEQUENCE</scope>
    <source>
        <strain evidence="9">Nanhai2018</strain>
        <tissue evidence="9">Muscle</tissue>
    </source>
</reference>
<evidence type="ECO:0000256" key="3">
    <source>
        <dbReference type="ARBA" id="ARBA00022737"/>
    </source>
</evidence>
<dbReference type="GO" id="GO:0061685">
    <property type="term" value="F:diphthine methylesterase activity"/>
    <property type="evidence" value="ECO:0007669"/>
    <property type="project" value="UniProtKB-EC"/>
</dbReference>
<keyword evidence="4" id="KW-0378">Hydrolase</keyword>
<dbReference type="SUPFAM" id="SSF50978">
    <property type="entry name" value="WD40 repeat-like"/>
    <property type="match status" value="1"/>
</dbReference>
<dbReference type="InterPro" id="IPR001680">
    <property type="entry name" value="WD40_rpt"/>
</dbReference>
<dbReference type="Pfam" id="PF00400">
    <property type="entry name" value="WD40"/>
    <property type="match status" value="2"/>
</dbReference>
<dbReference type="EMBL" id="JAIZAY010000008">
    <property type="protein sequence ID" value="KAJ8037207.1"/>
    <property type="molecule type" value="Genomic_DNA"/>
</dbReference>
<dbReference type="GO" id="GO:0005737">
    <property type="term" value="C:cytoplasm"/>
    <property type="evidence" value="ECO:0007669"/>
    <property type="project" value="TreeGrafter"/>
</dbReference>
<evidence type="ECO:0000313" key="9">
    <source>
        <dbReference type="EMBL" id="KAJ8037207.1"/>
    </source>
</evidence>
<organism evidence="9 10">
    <name type="scientific">Holothuria leucospilota</name>
    <name type="common">Black long sea cucumber</name>
    <name type="synonym">Mertensiothuria leucospilota</name>
    <dbReference type="NCBI Taxonomy" id="206669"/>
    <lineage>
        <taxon>Eukaryota</taxon>
        <taxon>Metazoa</taxon>
        <taxon>Echinodermata</taxon>
        <taxon>Eleutherozoa</taxon>
        <taxon>Echinozoa</taxon>
        <taxon>Holothuroidea</taxon>
        <taxon>Aspidochirotacea</taxon>
        <taxon>Aspidochirotida</taxon>
        <taxon>Holothuriidae</taxon>
        <taxon>Holothuria</taxon>
    </lineage>
</organism>
<dbReference type="OrthoDB" id="1930760at2759"/>
<dbReference type="PANTHER" id="PTHR46042:SF1">
    <property type="entry name" value="DIPHTHINE METHYLTRANSFERASE"/>
    <property type="match status" value="1"/>
</dbReference>
<evidence type="ECO:0000256" key="8">
    <source>
        <dbReference type="PROSITE-ProRule" id="PRU00221"/>
    </source>
</evidence>
<dbReference type="InterPro" id="IPR015943">
    <property type="entry name" value="WD40/YVTN_repeat-like_dom_sf"/>
</dbReference>
<evidence type="ECO:0000256" key="4">
    <source>
        <dbReference type="ARBA" id="ARBA00022801"/>
    </source>
</evidence>
<keyword evidence="10" id="KW-1185">Reference proteome</keyword>
<evidence type="ECO:0000256" key="5">
    <source>
        <dbReference type="ARBA" id="ARBA00038092"/>
    </source>
</evidence>
<dbReference type="GO" id="GO:0032259">
    <property type="term" value="P:methylation"/>
    <property type="evidence" value="ECO:0007669"/>
    <property type="project" value="UniProtKB-KW"/>
</dbReference>
<dbReference type="AlphaFoldDB" id="A0A9Q1C2J3"/>
<proteinExistence type="inferred from homology"/>
<comment type="catalytic activity">
    <reaction evidence="7">
        <text>diphthine methyl ester-[translation elongation factor 2] + H2O = diphthine-[translation elongation factor 2] + methanol + H(+)</text>
        <dbReference type="Rhea" id="RHEA:42656"/>
        <dbReference type="Rhea" id="RHEA-COMP:10172"/>
        <dbReference type="Rhea" id="RHEA-COMP:10173"/>
        <dbReference type="ChEBI" id="CHEBI:15377"/>
        <dbReference type="ChEBI" id="CHEBI:15378"/>
        <dbReference type="ChEBI" id="CHEBI:17790"/>
        <dbReference type="ChEBI" id="CHEBI:79005"/>
        <dbReference type="ChEBI" id="CHEBI:82696"/>
        <dbReference type="EC" id="3.1.1.97"/>
    </reaction>
</comment>
<comment type="caution">
    <text evidence="9">The sequence shown here is derived from an EMBL/GenBank/DDBJ whole genome shotgun (WGS) entry which is preliminary data.</text>
</comment>
<dbReference type="SMART" id="SM00320">
    <property type="entry name" value="WD40"/>
    <property type="match status" value="3"/>
</dbReference>
<keyword evidence="9" id="KW-0808">Transferase</keyword>
<dbReference type="GO" id="GO:0008168">
    <property type="term" value="F:methyltransferase activity"/>
    <property type="evidence" value="ECO:0007669"/>
    <property type="project" value="UniProtKB-KW"/>
</dbReference>
<evidence type="ECO:0000256" key="6">
    <source>
        <dbReference type="ARBA" id="ARBA00039131"/>
    </source>
</evidence>
<dbReference type="EC" id="3.1.1.97" evidence="6"/>
<accession>A0A9Q1C2J3</accession>
<protein>
    <recommendedName>
        <fullName evidence="6">methylated diphthine methylhydrolase</fullName>
        <ecNumber evidence="6">3.1.1.97</ecNumber>
    </recommendedName>
</protein>
<dbReference type="PANTHER" id="PTHR46042">
    <property type="entry name" value="DIPHTHINE METHYLTRANSFERASE"/>
    <property type="match status" value="1"/>
</dbReference>
<dbReference type="InterPro" id="IPR052415">
    <property type="entry name" value="Diphthine_MTase"/>
</dbReference>
<evidence type="ECO:0000256" key="1">
    <source>
        <dbReference type="ARBA" id="ARBA00005156"/>
    </source>
</evidence>
<dbReference type="InterPro" id="IPR036322">
    <property type="entry name" value="WD40_repeat_dom_sf"/>
</dbReference>
<dbReference type="Proteomes" id="UP001152320">
    <property type="component" value="Chromosome 8"/>
</dbReference>
<sequence>MAGASHFHVEELFSVDTGLFADGVEWCPIPSFQQYLACALYQLNEAEPDSNNGTKVSVNNTRKGGIKLFKAELQNSKTAAVERLHLTELDYREMSGVLDIKWCQHSLNGSPVLAAVDAEGFINLYQLSETQNAVKLLPLNSLNINEDCIALSVDWSTGLTERLVYYSDSPHLIVSDSRGKISLCHFHNGSELKSVQEWHAHGFEAWIAAFNYWQPDIVLTGGDDCRLKVWDTRTDCTSPVIVSKRHSMGVCSLHSNRHHEHFFVSGSYDETILVWDTRQMKSPLFDANVGGGVWRLKWHPDKESNFLLGACMHNGFHILDTTAMLGSENCKKKFESVFQYQGHSSLAYGVDWCRLDVNNFPACPEYVVETNLGRNAKKTNIVASCSFYDHLLKVWLLEER</sequence>
<dbReference type="PROSITE" id="PS50082">
    <property type="entry name" value="WD_REPEATS_2"/>
    <property type="match status" value="1"/>
</dbReference>
<keyword evidence="2 8" id="KW-0853">WD repeat</keyword>
<comment type="pathway">
    <text evidence="1">Protein modification; peptidyl-diphthamide biosynthesis.</text>
</comment>
<name>A0A9Q1C2J3_HOLLE</name>
<gene>
    <name evidence="9" type="ORF">HOLleu_17968</name>
</gene>
<evidence type="ECO:0000313" key="10">
    <source>
        <dbReference type="Proteomes" id="UP001152320"/>
    </source>
</evidence>
<keyword evidence="9" id="KW-0489">Methyltransferase</keyword>
<evidence type="ECO:0000256" key="2">
    <source>
        <dbReference type="ARBA" id="ARBA00022574"/>
    </source>
</evidence>
<dbReference type="GO" id="GO:0017183">
    <property type="term" value="P:protein histidyl modification to diphthamide"/>
    <property type="evidence" value="ECO:0007669"/>
    <property type="project" value="TreeGrafter"/>
</dbReference>